<dbReference type="InterPro" id="IPR035466">
    <property type="entry name" value="GlmS/AgaS_SIS"/>
</dbReference>
<evidence type="ECO:0000256" key="2">
    <source>
        <dbReference type="ARBA" id="ARBA00004496"/>
    </source>
</evidence>
<dbReference type="CDD" id="cd05008">
    <property type="entry name" value="SIS_GlmS_GlmD_1"/>
    <property type="match status" value="1"/>
</dbReference>
<dbReference type="GO" id="GO:0097367">
    <property type="term" value="F:carbohydrate derivative binding"/>
    <property type="evidence" value="ECO:0007669"/>
    <property type="project" value="InterPro"/>
</dbReference>
<sequence length="605" mass="65691">MCGIVAYIGAEKAGPVLLDTLKRLEYRGYDSAGIALASNGSMEVLKAAGRISDLEIIYRSRGEPEGSIGIGHTRWATHGRPSDENAHPHTSGSIAVVHNGIIENYLELREQLRDKGYVFTSETDSEVLAHLINYHYSGETNGDLAVSVSRALKDVRGSYAIVVMASGIPYLVCARKDSPLVIGIGGSSNYIASDVPALLPYTRDVIRLRDGEIAVVHRDKIEIMDISGAVREPAVERITWDADAAERGGYPHFMLKEIHEQPRAVQETLAGRISEMEGDVRLDLGLNQWEIQTLQRVSILACGTSYHAGLLARYFFPRTAGLPVDVEVASEFQHMQLRPGTLLVAISQSGETADTLMALKKAKTCGVKSLAITNVVGSSITEIVDATIYTRCGPEIGVAATKTFVGQLVALFLLGIRLGRARNHLLPEQGRRLLGELSRLPGLIQAVLERRDQIREIAQRFSGADIYFFIGRDILYPIALEGALKMKEIAYIPAEGYPAGELKHGPLALITEGTPVVAFATCGEKIYSNMKEVRARGGEVIAFAAEGDREAAEITDTVVELPNTLPVFSAVLCTVGAQLLAYYTAQILGRDIDKPRNLAKSVTVE</sequence>
<dbReference type="PANTHER" id="PTHR10937">
    <property type="entry name" value="GLUCOSAMINE--FRUCTOSE-6-PHOSPHATE AMINOTRANSFERASE, ISOMERIZING"/>
    <property type="match status" value="1"/>
</dbReference>
<dbReference type="GO" id="GO:0004360">
    <property type="term" value="F:glutamine-fructose-6-phosphate transaminase (isomerizing) activity"/>
    <property type="evidence" value="ECO:0007669"/>
    <property type="project" value="UniProtKB-UniRule"/>
</dbReference>
<dbReference type="RefSeq" id="WP_011696824.1">
    <property type="nucleotide sequence ID" value="NC_008553.1"/>
</dbReference>
<dbReference type="InterPro" id="IPR017932">
    <property type="entry name" value="GATase_2_dom"/>
</dbReference>
<dbReference type="KEGG" id="mtp:Mthe_1680"/>
<dbReference type="EC" id="2.6.1.16" evidence="3 11"/>
<protein>
    <recommendedName>
        <fullName evidence="4 11">Glutamine--fructose-6-phosphate aminotransferase [isomerizing]</fullName>
        <ecNumber evidence="3 11">2.6.1.16</ecNumber>
    </recommendedName>
    <alternativeName>
        <fullName evidence="11">D-fructose-6-phosphate amidotransferase</fullName>
    </alternativeName>
    <alternativeName>
        <fullName evidence="11">GFAT</fullName>
    </alternativeName>
    <alternativeName>
        <fullName evidence="11">Glucosamine-6-phosphate synthase</fullName>
    </alternativeName>
    <alternativeName>
        <fullName evidence="11">Hexosephosphate aminotransferase</fullName>
    </alternativeName>
    <alternativeName>
        <fullName evidence="11">L-glutamine--D-fructose-6-phosphate amidotransferase</fullName>
    </alternativeName>
</protein>
<proteinExistence type="inferred from homology"/>
<feature type="active site" description="Nucleophile; for GATase activity" evidence="11">
    <location>
        <position position="2"/>
    </location>
</feature>
<evidence type="ECO:0000313" key="15">
    <source>
        <dbReference type="Proteomes" id="UP000000674"/>
    </source>
</evidence>
<dbReference type="GO" id="GO:0005737">
    <property type="term" value="C:cytoplasm"/>
    <property type="evidence" value="ECO:0007669"/>
    <property type="project" value="UniProtKB-SubCell"/>
</dbReference>
<keyword evidence="9" id="KW-0315">Glutamine amidotransferase</keyword>
<evidence type="ECO:0000256" key="4">
    <source>
        <dbReference type="ARBA" id="ARBA00016090"/>
    </source>
</evidence>
<accession>A0B9S2</accession>
<dbReference type="EMBL" id="CP000477">
    <property type="protein sequence ID" value="ABK15446.1"/>
    <property type="molecule type" value="Genomic_DNA"/>
</dbReference>
<dbReference type="Pfam" id="PF13522">
    <property type="entry name" value="GATase_6"/>
    <property type="match status" value="1"/>
</dbReference>
<name>A0B9S2_METTP</name>
<dbReference type="FunFam" id="3.60.20.10:FF:000006">
    <property type="entry name" value="Glutamine--fructose-6-phosphate aminotransferase [isomerizing]"/>
    <property type="match status" value="1"/>
</dbReference>
<dbReference type="GO" id="GO:0006002">
    <property type="term" value="P:fructose 6-phosphate metabolic process"/>
    <property type="evidence" value="ECO:0007669"/>
    <property type="project" value="TreeGrafter"/>
</dbReference>
<dbReference type="PROSITE" id="PS51278">
    <property type="entry name" value="GATASE_TYPE_2"/>
    <property type="match status" value="1"/>
</dbReference>
<dbReference type="FunFam" id="3.40.50.10490:FF:000001">
    <property type="entry name" value="Glutamine--fructose-6-phosphate aminotransferase [isomerizing]"/>
    <property type="match status" value="1"/>
</dbReference>
<keyword evidence="8" id="KW-0677">Repeat</keyword>
<feature type="initiator methionine" description="Removed" evidence="11">
    <location>
        <position position="1"/>
    </location>
</feature>
<evidence type="ECO:0000256" key="5">
    <source>
        <dbReference type="ARBA" id="ARBA00022490"/>
    </source>
</evidence>
<dbReference type="Gene3D" id="3.40.50.10490">
    <property type="entry name" value="Glucose-6-phosphate isomerase like protein, domain 1"/>
    <property type="match status" value="2"/>
</dbReference>
<dbReference type="STRING" id="349307.Mthe_1680"/>
<dbReference type="InterPro" id="IPR047084">
    <property type="entry name" value="GFAT_N"/>
</dbReference>
<gene>
    <name evidence="11" type="primary">glmS</name>
    <name evidence="14" type="ordered locus">Mthe_1680</name>
</gene>
<evidence type="ECO:0000256" key="7">
    <source>
        <dbReference type="ARBA" id="ARBA00022679"/>
    </source>
</evidence>
<evidence type="ECO:0000259" key="12">
    <source>
        <dbReference type="PROSITE" id="PS51278"/>
    </source>
</evidence>
<keyword evidence="7 11" id="KW-0808">Transferase</keyword>
<keyword evidence="5 11" id="KW-0963">Cytoplasm</keyword>
<dbReference type="CDD" id="cd00714">
    <property type="entry name" value="GFAT"/>
    <property type="match status" value="1"/>
</dbReference>
<reference evidence="14 15" key="1">
    <citation type="submission" date="2006-10" db="EMBL/GenBank/DDBJ databases">
        <title>Complete sequence of Methanosaeta thermophila PT.</title>
        <authorList>
            <consortium name="US DOE Joint Genome Institute"/>
            <person name="Copeland A."/>
            <person name="Lucas S."/>
            <person name="Lapidus A."/>
            <person name="Barry K."/>
            <person name="Detter J.C."/>
            <person name="Glavina del Rio T."/>
            <person name="Hammon N."/>
            <person name="Israni S."/>
            <person name="Pitluck S."/>
            <person name="Chain P."/>
            <person name="Malfatti S."/>
            <person name="Shin M."/>
            <person name="Vergez L."/>
            <person name="Schmutz J."/>
            <person name="Larimer F."/>
            <person name="Land M."/>
            <person name="Hauser L."/>
            <person name="Kyrpides N."/>
            <person name="Kim E."/>
            <person name="Smith K.S."/>
            <person name="Ingram-Smith C."/>
            <person name="Richardson P."/>
        </authorList>
    </citation>
    <scope>NUCLEOTIDE SEQUENCE [LARGE SCALE GENOMIC DNA]</scope>
    <source>
        <strain evidence="15">DSM 6194 / JCM 14653 / NBRC 101360 / PT</strain>
    </source>
</reference>
<feature type="active site" description="For Fru-6P isomerization activity" evidence="11">
    <location>
        <position position="600"/>
    </location>
</feature>
<evidence type="ECO:0000256" key="11">
    <source>
        <dbReference type="HAMAP-Rule" id="MF_00164"/>
    </source>
</evidence>
<dbReference type="CDD" id="cd05009">
    <property type="entry name" value="SIS_GlmS_GlmD_2"/>
    <property type="match status" value="1"/>
</dbReference>
<comment type="catalytic activity">
    <reaction evidence="1 11">
        <text>D-fructose 6-phosphate + L-glutamine = D-glucosamine 6-phosphate + L-glutamate</text>
        <dbReference type="Rhea" id="RHEA:13237"/>
        <dbReference type="ChEBI" id="CHEBI:29985"/>
        <dbReference type="ChEBI" id="CHEBI:58359"/>
        <dbReference type="ChEBI" id="CHEBI:58725"/>
        <dbReference type="ChEBI" id="CHEBI:61527"/>
        <dbReference type="EC" id="2.6.1.16"/>
    </reaction>
</comment>
<dbReference type="InterPro" id="IPR001347">
    <property type="entry name" value="SIS_dom"/>
</dbReference>
<dbReference type="AlphaFoldDB" id="A0B9S2"/>
<dbReference type="InterPro" id="IPR035490">
    <property type="entry name" value="GlmS/FrlB_SIS"/>
</dbReference>
<dbReference type="GeneID" id="4463352"/>
<dbReference type="HOGENOM" id="CLU_012520_5_2_2"/>
<evidence type="ECO:0000256" key="10">
    <source>
        <dbReference type="ARBA" id="ARBA00055466"/>
    </source>
</evidence>
<evidence type="ECO:0000256" key="8">
    <source>
        <dbReference type="ARBA" id="ARBA00022737"/>
    </source>
</evidence>
<dbReference type="Proteomes" id="UP000000674">
    <property type="component" value="Chromosome"/>
</dbReference>
<comment type="subcellular location">
    <subcellularLocation>
        <location evidence="2 11">Cytoplasm</location>
    </subcellularLocation>
</comment>
<dbReference type="SUPFAM" id="SSF56235">
    <property type="entry name" value="N-terminal nucleophile aminohydrolases (Ntn hydrolases)"/>
    <property type="match status" value="1"/>
</dbReference>
<dbReference type="Gene3D" id="3.60.20.10">
    <property type="entry name" value="Glutamine Phosphoribosylpyrophosphate, subunit 1, domain 1"/>
    <property type="match status" value="1"/>
</dbReference>
<evidence type="ECO:0000256" key="9">
    <source>
        <dbReference type="ARBA" id="ARBA00022962"/>
    </source>
</evidence>
<dbReference type="InterPro" id="IPR029055">
    <property type="entry name" value="Ntn_hydrolases_N"/>
</dbReference>
<evidence type="ECO:0000259" key="13">
    <source>
        <dbReference type="PROSITE" id="PS51464"/>
    </source>
</evidence>
<dbReference type="InterPro" id="IPR005855">
    <property type="entry name" value="GFAT"/>
</dbReference>
<dbReference type="HAMAP" id="MF_00164">
    <property type="entry name" value="GlmS"/>
    <property type="match status" value="1"/>
</dbReference>
<dbReference type="PANTHER" id="PTHR10937:SF0">
    <property type="entry name" value="GLUTAMINE--FRUCTOSE-6-PHOSPHATE TRANSAMINASE (ISOMERIZING)"/>
    <property type="match status" value="1"/>
</dbReference>
<keyword evidence="6 11" id="KW-0032">Aminotransferase</keyword>
<feature type="domain" description="SIS" evidence="13">
    <location>
        <begin position="457"/>
        <end position="595"/>
    </location>
</feature>
<organism evidence="14 15">
    <name type="scientific">Methanothrix thermoacetophila (strain DSM 6194 / JCM 14653 / NBRC 101360 / PT)</name>
    <name type="common">Methanosaeta thermophila</name>
    <dbReference type="NCBI Taxonomy" id="349307"/>
    <lineage>
        <taxon>Archaea</taxon>
        <taxon>Methanobacteriati</taxon>
        <taxon>Methanobacteriota</taxon>
        <taxon>Stenosarchaea group</taxon>
        <taxon>Methanomicrobia</taxon>
        <taxon>Methanotrichales</taxon>
        <taxon>Methanotrichaceae</taxon>
        <taxon>Methanothrix</taxon>
    </lineage>
</organism>
<dbReference type="GO" id="GO:0006047">
    <property type="term" value="P:UDP-N-acetylglucosamine metabolic process"/>
    <property type="evidence" value="ECO:0007669"/>
    <property type="project" value="TreeGrafter"/>
</dbReference>
<dbReference type="PROSITE" id="PS51464">
    <property type="entry name" value="SIS"/>
    <property type="match status" value="2"/>
</dbReference>
<comment type="function">
    <text evidence="10 11">Catalyzes the first step in hexosamine metabolism, converting fructose-6P into glucosamine-6P using glutamine as a nitrogen source.</text>
</comment>
<keyword evidence="15" id="KW-1185">Reference proteome</keyword>
<evidence type="ECO:0000256" key="6">
    <source>
        <dbReference type="ARBA" id="ARBA00022576"/>
    </source>
</evidence>
<dbReference type="GO" id="GO:0005975">
    <property type="term" value="P:carbohydrate metabolic process"/>
    <property type="evidence" value="ECO:0007669"/>
    <property type="project" value="UniProtKB-UniRule"/>
</dbReference>
<dbReference type="NCBIfam" id="NF001484">
    <property type="entry name" value="PRK00331.1"/>
    <property type="match status" value="1"/>
</dbReference>
<feature type="domain" description="Glutamine amidotransferase type-2" evidence="12">
    <location>
        <begin position="2"/>
        <end position="219"/>
    </location>
</feature>
<dbReference type="NCBIfam" id="TIGR01135">
    <property type="entry name" value="glmS"/>
    <property type="match status" value="1"/>
</dbReference>
<evidence type="ECO:0000256" key="1">
    <source>
        <dbReference type="ARBA" id="ARBA00001031"/>
    </source>
</evidence>
<feature type="domain" description="SIS" evidence="13">
    <location>
        <begin position="287"/>
        <end position="424"/>
    </location>
</feature>
<dbReference type="SUPFAM" id="SSF53697">
    <property type="entry name" value="SIS domain"/>
    <property type="match status" value="1"/>
</dbReference>
<dbReference type="OrthoDB" id="372195at2157"/>
<dbReference type="Pfam" id="PF01380">
    <property type="entry name" value="SIS"/>
    <property type="match status" value="2"/>
</dbReference>
<dbReference type="InterPro" id="IPR046348">
    <property type="entry name" value="SIS_dom_sf"/>
</dbReference>
<evidence type="ECO:0000256" key="3">
    <source>
        <dbReference type="ARBA" id="ARBA00012916"/>
    </source>
</evidence>
<evidence type="ECO:0000313" key="14">
    <source>
        <dbReference type="EMBL" id="ABK15446.1"/>
    </source>
</evidence>
<dbReference type="GO" id="GO:0006487">
    <property type="term" value="P:protein N-linked glycosylation"/>
    <property type="evidence" value="ECO:0007669"/>
    <property type="project" value="TreeGrafter"/>
</dbReference>
<comment type="subunit">
    <text evidence="11">Homodimer.</text>
</comment>